<accession>A0ABZ1D5H7</accession>
<dbReference type="GeneID" id="87956992"/>
<proteinExistence type="predicted"/>
<sequence>MTTQLYKSATKGDISFHKSFSMIDCAKVKILEAPSSPSSTSLSSTSSEPGQVGNPIVPLLTDEELWETWFSYPSKPHMTLHRWAEGNKAQLDMFIHNLHSSPTSSSLFPLFLSKCQTTLASLKILVIGSILLIRGVNHGPQMGRTIFGRILGERYNDLMTFHGSSQRHSKPLIIKEEVIRKAAQEARVLQIRGNELFAQGKFEASLEHYGFAIIRLIPWDTASLSPEMSHITGFDELDQTLLLSIALTSVRLAQSLPVEYRTHSSIAGSRLYRLTKASCDYIYCSPVGSSNDKVEQRVETMLASRLERLARDIAEMPSDGSDREEMPVRNVRKWFDN</sequence>
<dbReference type="Proteomes" id="UP001329825">
    <property type="component" value="Chromosome 6"/>
</dbReference>
<keyword evidence="2" id="KW-1185">Reference proteome</keyword>
<organism evidence="1 2">
    <name type="scientific">Kwoniella shivajii</name>
    <dbReference type="NCBI Taxonomy" id="564305"/>
    <lineage>
        <taxon>Eukaryota</taxon>
        <taxon>Fungi</taxon>
        <taxon>Dikarya</taxon>
        <taxon>Basidiomycota</taxon>
        <taxon>Agaricomycotina</taxon>
        <taxon>Tremellomycetes</taxon>
        <taxon>Tremellales</taxon>
        <taxon>Cryptococcaceae</taxon>
        <taxon>Kwoniella</taxon>
    </lineage>
</organism>
<name>A0ABZ1D5H7_9TREE</name>
<protein>
    <recommendedName>
        <fullName evidence="3">ER membrane protein complex subunit 2</fullName>
    </recommendedName>
</protein>
<gene>
    <name evidence="1" type="ORF">IL334_004861</name>
</gene>
<evidence type="ECO:0000313" key="2">
    <source>
        <dbReference type="Proteomes" id="UP001329825"/>
    </source>
</evidence>
<dbReference type="EMBL" id="CP141886">
    <property type="protein sequence ID" value="WRT67887.1"/>
    <property type="molecule type" value="Genomic_DNA"/>
</dbReference>
<evidence type="ECO:0008006" key="3">
    <source>
        <dbReference type="Google" id="ProtNLM"/>
    </source>
</evidence>
<evidence type="ECO:0000313" key="1">
    <source>
        <dbReference type="EMBL" id="WRT67887.1"/>
    </source>
</evidence>
<dbReference type="RefSeq" id="XP_062792627.1">
    <property type="nucleotide sequence ID" value="XM_062936576.1"/>
</dbReference>
<reference evidence="1 2" key="1">
    <citation type="submission" date="2024-01" db="EMBL/GenBank/DDBJ databases">
        <title>Comparative genomics of Cryptococcus and Kwoniella reveals pathogenesis evolution and contrasting modes of karyotype evolution via chromosome fusion or intercentromeric recombination.</title>
        <authorList>
            <person name="Coelho M.A."/>
            <person name="David-Palma M."/>
            <person name="Shea T."/>
            <person name="Bowers K."/>
            <person name="McGinley-Smith S."/>
            <person name="Mohammad A.W."/>
            <person name="Gnirke A."/>
            <person name="Yurkov A.M."/>
            <person name="Nowrousian M."/>
            <person name="Sun S."/>
            <person name="Cuomo C.A."/>
            <person name="Heitman J."/>
        </authorList>
    </citation>
    <scope>NUCLEOTIDE SEQUENCE [LARGE SCALE GENOMIC DNA]</scope>
    <source>
        <strain evidence="1">CBS 11374</strain>
    </source>
</reference>